<dbReference type="GO" id="GO:0016920">
    <property type="term" value="F:pyroglutamyl-peptidase activity"/>
    <property type="evidence" value="ECO:0007669"/>
    <property type="project" value="InterPro"/>
</dbReference>
<dbReference type="InterPro" id="IPR036440">
    <property type="entry name" value="Peptidase_C15-like_sf"/>
</dbReference>
<comment type="caution">
    <text evidence="6">The sequence shown here is derived from an EMBL/GenBank/DDBJ whole genome shotgun (WGS) entry which is preliminary data.</text>
</comment>
<evidence type="ECO:0000256" key="1">
    <source>
        <dbReference type="ARBA" id="ARBA00006641"/>
    </source>
</evidence>
<keyword evidence="3" id="KW-0645">Protease</keyword>
<dbReference type="GO" id="GO:0005829">
    <property type="term" value="C:cytosol"/>
    <property type="evidence" value="ECO:0007669"/>
    <property type="project" value="InterPro"/>
</dbReference>
<evidence type="ECO:0000256" key="5">
    <source>
        <dbReference type="ARBA" id="ARBA00022807"/>
    </source>
</evidence>
<dbReference type="AlphaFoldDB" id="A0A2A4JEV0"/>
<dbReference type="Pfam" id="PF01470">
    <property type="entry name" value="Peptidase_C15"/>
    <property type="match status" value="1"/>
</dbReference>
<reference evidence="6" key="1">
    <citation type="submission" date="2017-09" db="EMBL/GenBank/DDBJ databases">
        <title>Contemporary evolution of a Lepidopteran species, Heliothis virescens, in response to modern agricultural practices.</title>
        <authorList>
            <person name="Fritz M.L."/>
            <person name="Deyonke A.M."/>
            <person name="Papanicolaou A."/>
            <person name="Micinski S."/>
            <person name="Westbrook J."/>
            <person name="Gould F."/>
        </authorList>
    </citation>
    <scope>NUCLEOTIDE SEQUENCE [LARGE SCALE GENOMIC DNA]</scope>
    <source>
        <strain evidence="6">HvINT-</strain>
        <tissue evidence="6">Whole body</tissue>
    </source>
</reference>
<evidence type="ECO:0000313" key="6">
    <source>
        <dbReference type="EMBL" id="PCG70471.1"/>
    </source>
</evidence>
<dbReference type="Gene3D" id="3.40.630.20">
    <property type="entry name" value="Peptidase C15, pyroglutamyl peptidase I-like"/>
    <property type="match status" value="1"/>
</dbReference>
<dbReference type="SUPFAM" id="SSF53182">
    <property type="entry name" value="Pyrrolidone carboxyl peptidase (pyroglutamate aminopeptidase)"/>
    <property type="match status" value="1"/>
</dbReference>
<evidence type="ECO:0000256" key="4">
    <source>
        <dbReference type="ARBA" id="ARBA00022801"/>
    </source>
</evidence>
<organism evidence="6">
    <name type="scientific">Heliothis virescens</name>
    <name type="common">Tobacco budworm moth</name>
    <dbReference type="NCBI Taxonomy" id="7102"/>
    <lineage>
        <taxon>Eukaryota</taxon>
        <taxon>Metazoa</taxon>
        <taxon>Ecdysozoa</taxon>
        <taxon>Arthropoda</taxon>
        <taxon>Hexapoda</taxon>
        <taxon>Insecta</taxon>
        <taxon>Pterygota</taxon>
        <taxon>Neoptera</taxon>
        <taxon>Endopterygota</taxon>
        <taxon>Lepidoptera</taxon>
        <taxon>Glossata</taxon>
        <taxon>Ditrysia</taxon>
        <taxon>Noctuoidea</taxon>
        <taxon>Noctuidae</taxon>
        <taxon>Heliothinae</taxon>
        <taxon>Heliothis</taxon>
    </lineage>
</organism>
<dbReference type="PANTHER" id="PTHR23402:SF1">
    <property type="entry name" value="PYROGLUTAMYL-PEPTIDASE I"/>
    <property type="match status" value="1"/>
</dbReference>
<dbReference type="PRINTS" id="PR00706">
    <property type="entry name" value="PYROGLUPTASE"/>
</dbReference>
<comment type="similarity">
    <text evidence="1">Belongs to the peptidase C15 family.</text>
</comment>
<gene>
    <name evidence="6" type="ORF">B5V51_2925</name>
</gene>
<evidence type="ECO:0000256" key="2">
    <source>
        <dbReference type="ARBA" id="ARBA00022490"/>
    </source>
</evidence>
<keyword evidence="2" id="KW-0963">Cytoplasm</keyword>
<name>A0A2A4JEV0_HELVI</name>
<sequence length="202" mass="23096">MGYETNVEMKSRLQPTRVLITGFGPFRDVPYNISWPGVLRMDKNRIECENNVILLRNKINVDYDEVDSRVPELWRTFKPHLAIHVGVAENETFRLETHARNANYRIPDKDNKLPRSEAIVPGGCPVIHTIFNVTRICEEFNKNPPASRLGASISENAGLFICEYIYYSSLLRGPTLFVHVPLMKYTEDEIAEANGFIAKINT</sequence>
<keyword evidence="5" id="KW-0788">Thiol protease</keyword>
<accession>A0A2A4JEV0</accession>
<proteinExistence type="inferred from homology"/>
<dbReference type="GO" id="GO:0006508">
    <property type="term" value="P:proteolysis"/>
    <property type="evidence" value="ECO:0007669"/>
    <property type="project" value="UniProtKB-KW"/>
</dbReference>
<evidence type="ECO:0000256" key="3">
    <source>
        <dbReference type="ARBA" id="ARBA00022670"/>
    </source>
</evidence>
<dbReference type="EMBL" id="NWSH01001667">
    <property type="protein sequence ID" value="PCG70471.1"/>
    <property type="molecule type" value="Genomic_DNA"/>
</dbReference>
<dbReference type="PANTHER" id="PTHR23402">
    <property type="entry name" value="PROTEASE FAMILY C15 PYROGLUTAMYL-PEPTIDASE I-RELATED"/>
    <property type="match status" value="1"/>
</dbReference>
<keyword evidence="4" id="KW-0378">Hydrolase</keyword>
<evidence type="ECO:0008006" key="7">
    <source>
        <dbReference type="Google" id="ProtNLM"/>
    </source>
</evidence>
<dbReference type="InterPro" id="IPR000816">
    <property type="entry name" value="Peptidase_C15"/>
</dbReference>
<protein>
    <recommendedName>
        <fullName evidence="7">Pyroglutamyl-peptidase I</fullName>
    </recommendedName>
</protein>
<dbReference type="InterPro" id="IPR016125">
    <property type="entry name" value="Peptidase_C15-like"/>
</dbReference>
<dbReference type="STRING" id="7102.A0A2A4JEV0"/>